<organism evidence="1 2">
    <name type="scientific">Saccharothrix texasensis</name>
    <dbReference type="NCBI Taxonomy" id="103734"/>
    <lineage>
        <taxon>Bacteria</taxon>
        <taxon>Bacillati</taxon>
        <taxon>Actinomycetota</taxon>
        <taxon>Actinomycetes</taxon>
        <taxon>Pseudonocardiales</taxon>
        <taxon>Pseudonocardiaceae</taxon>
        <taxon>Saccharothrix</taxon>
    </lineage>
</organism>
<evidence type="ECO:0000313" key="2">
    <source>
        <dbReference type="Proteomes" id="UP000268727"/>
    </source>
</evidence>
<sequence>MKAGVRRTLIAVVCFAAGFFVSHALRWEAEPAVSPPASWTTVPAREPRIDVGIAPGALDADAGWVLMASEDLARATPPDDVVDCRGLREWALREGALPVGDAPHTIGITANYRTTVESVQVHVVSDPAPYTGGTPSVRLVCLPRPDADLPFPESDAARIKAGGGTGLPFSRVPERVALPGPHEVTPRSPAEVEVVVDLTGTPGPFAYRIGIDVVEQNELRRFPMTEPMFATEDGGGMGYWPATATWTMSPDRTRTYCEPVTNPAPDAKPTCA</sequence>
<dbReference type="Proteomes" id="UP000268727">
    <property type="component" value="Unassembled WGS sequence"/>
</dbReference>
<protein>
    <submittedName>
        <fullName evidence="1">Uncharacterized protein</fullName>
    </submittedName>
</protein>
<dbReference type="EMBL" id="RJKM01000001">
    <property type="protein sequence ID" value="ROP41938.1"/>
    <property type="molecule type" value="Genomic_DNA"/>
</dbReference>
<keyword evidence="2" id="KW-1185">Reference proteome</keyword>
<name>A0A3N1HHF4_9PSEU</name>
<comment type="caution">
    <text evidence="1">The sequence shown here is derived from an EMBL/GenBank/DDBJ whole genome shotgun (WGS) entry which is preliminary data.</text>
</comment>
<dbReference type="AlphaFoldDB" id="A0A3N1HHF4"/>
<reference evidence="1 2" key="1">
    <citation type="submission" date="2018-11" db="EMBL/GenBank/DDBJ databases">
        <title>Sequencing the genomes of 1000 actinobacteria strains.</title>
        <authorList>
            <person name="Klenk H.-P."/>
        </authorList>
    </citation>
    <scope>NUCLEOTIDE SEQUENCE [LARGE SCALE GENOMIC DNA]</scope>
    <source>
        <strain evidence="1 2">DSM 44231</strain>
    </source>
</reference>
<accession>A0A3N1HHF4</accession>
<gene>
    <name evidence="1" type="ORF">EDD40_7424</name>
</gene>
<evidence type="ECO:0000313" key="1">
    <source>
        <dbReference type="EMBL" id="ROP41938.1"/>
    </source>
</evidence>
<proteinExistence type="predicted"/>